<dbReference type="Pfam" id="PF13442">
    <property type="entry name" value="Cytochrome_CBB3"/>
    <property type="match status" value="1"/>
</dbReference>
<feature type="domain" description="Cytochrome c" evidence="4">
    <location>
        <begin position="38"/>
        <end position="112"/>
    </location>
</feature>
<dbReference type="InterPro" id="IPR009056">
    <property type="entry name" value="Cyt_c-like_dom"/>
</dbReference>
<sequence>MNSHSIWMNENMRKQVLLVAVAVAVLSGCAGSDDYTPAAGTSGKEIFAKSCVGCHGAISETELTTFWEISAENANAAFVAAKVTQGSMTMSAFPNIKGAELEAITTFVLEHNKSK</sequence>
<dbReference type="GO" id="GO:0046872">
    <property type="term" value="F:metal ion binding"/>
    <property type="evidence" value="ECO:0007669"/>
    <property type="project" value="UniProtKB-KW"/>
</dbReference>
<protein>
    <recommendedName>
        <fullName evidence="4">Cytochrome c domain-containing protein</fullName>
    </recommendedName>
</protein>
<evidence type="ECO:0000256" key="2">
    <source>
        <dbReference type="ARBA" id="ARBA00022723"/>
    </source>
</evidence>
<evidence type="ECO:0000256" key="3">
    <source>
        <dbReference type="ARBA" id="ARBA00023004"/>
    </source>
</evidence>
<organism evidence="5">
    <name type="scientific">hydrothermal vent metagenome</name>
    <dbReference type="NCBI Taxonomy" id="652676"/>
    <lineage>
        <taxon>unclassified sequences</taxon>
        <taxon>metagenomes</taxon>
        <taxon>ecological metagenomes</taxon>
    </lineage>
</organism>
<dbReference type="SUPFAM" id="SSF46626">
    <property type="entry name" value="Cytochrome c"/>
    <property type="match status" value="1"/>
</dbReference>
<dbReference type="InterPro" id="IPR036909">
    <property type="entry name" value="Cyt_c-like_dom_sf"/>
</dbReference>
<dbReference type="AlphaFoldDB" id="A0A3B0ZAW2"/>
<dbReference type="Gene3D" id="1.10.760.10">
    <property type="entry name" value="Cytochrome c-like domain"/>
    <property type="match status" value="1"/>
</dbReference>
<dbReference type="PROSITE" id="PS51007">
    <property type="entry name" value="CYTC"/>
    <property type="match status" value="1"/>
</dbReference>
<keyword evidence="1" id="KW-0349">Heme</keyword>
<accession>A0A3B0ZAW2</accession>
<evidence type="ECO:0000259" key="4">
    <source>
        <dbReference type="PROSITE" id="PS51007"/>
    </source>
</evidence>
<dbReference type="GO" id="GO:0009055">
    <property type="term" value="F:electron transfer activity"/>
    <property type="evidence" value="ECO:0007669"/>
    <property type="project" value="InterPro"/>
</dbReference>
<reference evidence="5" key="1">
    <citation type="submission" date="2018-06" db="EMBL/GenBank/DDBJ databases">
        <authorList>
            <person name="Zhirakovskaya E."/>
        </authorList>
    </citation>
    <scope>NUCLEOTIDE SEQUENCE</scope>
</reference>
<keyword evidence="3" id="KW-0408">Iron</keyword>
<evidence type="ECO:0000256" key="1">
    <source>
        <dbReference type="ARBA" id="ARBA00022617"/>
    </source>
</evidence>
<name>A0A3B0ZAW2_9ZZZZ</name>
<proteinExistence type="predicted"/>
<evidence type="ECO:0000313" key="5">
    <source>
        <dbReference type="EMBL" id="VAW88681.1"/>
    </source>
</evidence>
<dbReference type="EMBL" id="UOFP01000231">
    <property type="protein sequence ID" value="VAW88681.1"/>
    <property type="molecule type" value="Genomic_DNA"/>
</dbReference>
<gene>
    <name evidence="5" type="ORF">MNBD_GAMMA18-604</name>
</gene>
<dbReference type="GO" id="GO:0020037">
    <property type="term" value="F:heme binding"/>
    <property type="evidence" value="ECO:0007669"/>
    <property type="project" value="InterPro"/>
</dbReference>
<keyword evidence="2" id="KW-0479">Metal-binding</keyword>